<gene>
    <name evidence="2" type="ORF">B0H17DRAFT_1108926</name>
</gene>
<feature type="region of interest" description="Disordered" evidence="1">
    <location>
        <begin position="123"/>
        <end position="143"/>
    </location>
</feature>
<keyword evidence="3" id="KW-1185">Reference proteome</keyword>
<protein>
    <submittedName>
        <fullName evidence="2">Uncharacterized protein</fullName>
    </submittedName>
</protein>
<dbReference type="AlphaFoldDB" id="A0AAD7FPB5"/>
<evidence type="ECO:0000313" key="2">
    <source>
        <dbReference type="EMBL" id="KAJ7631517.1"/>
    </source>
</evidence>
<accession>A0AAD7FPB5</accession>
<evidence type="ECO:0000313" key="3">
    <source>
        <dbReference type="Proteomes" id="UP001221757"/>
    </source>
</evidence>
<dbReference type="EMBL" id="JARKIE010000513">
    <property type="protein sequence ID" value="KAJ7631517.1"/>
    <property type="molecule type" value="Genomic_DNA"/>
</dbReference>
<evidence type="ECO:0000256" key="1">
    <source>
        <dbReference type="SAM" id="MobiDB-lite"/>
    </source>
</evidence>
<name>A0AAD7FPB5_MYCRO</name>
<comment type="caution">
    <text evidence="2">The sequence shown here is derived from an EMBL/GenBank/DDBJ whole genome shotgun (WGS) entry which is preliminary data.</text>
</comment>
<reference evidence="2" key="1">
    <citation type="submission" date="2023-03" db="EMBL/GenBank/DDBJ databases">
        <title>Massive genome expansion in bonnet fungi (Mycena s.s.) driven by repeated elements and novel gene families across ecological guilds.</title>
        <authorList>
            <consortium name="Lawrence Berkeley National Laboratory"/>
            <person name="Harder C.B."/>
            <person name="Miyauchi S."/>
            <person name="Viragh M."/>
            <person name="Kuo A."/>
            <person name="Thoen E."/>
            <person name="Andreopoulos B."/>
            <person name="Lu D."/>
            <person name="Skrede I."/>
            <person name="Drula E."/>
            <person name="Henrissat B."/>
            <person name="Morin E."/>
            <person name="Kohler A."/>
            <person name="Barry K."/>
            <person name="LaButti K."/>
            <person name="Morin E."/>
            <person name="Salamov A."/>
            <person name="Lipzen A."/>
            <person name="Mereny Z."/>
            <person name="Hegedus B."/>
            <person name="Baldrian P."/>
            <person name="Stursova M."/>
            <person name="Weitz H."/>
            <person name="Taylor A."/>
            <person name="Grigoriev I.V."/>
            <person name="Nagy L.G."/>
            <person name="Martin F."/>
            <person name="Kauserud H."/>
        </authorList>
    </citation>
    <scope>NUCLEOTIDE SEQUENCE</scope>
    <source>
        <strain evidence="2">CBHHK067</strain>
    </source>
</reference>
<organism evidence="2 3">
    <name type="scientific">Mycena rosella</name>
    <name type="common">Pink bonnet</name>
    <name type="synonym">Agaricus rosellus</name>
    <dbReference type="NCBI Taxonomy" id="1033263"/>
    <lineage>
        <taxon>Eukaryota</taxon>
        <taxon>Fungi</taxon>
        <taxon>Dikarya</taxon>
        <taxon>Basidiomycota</taxon>
        <taxon>Agaricomycotina</taxon>
        <taxon>Agaricomycetes</taxon>
        <taxon>Agaricomycetidae</taxon>
        <taxon>Agaricales</taxon>
        <taxon>Marasmiineae</taxon>
        <taxon>Mycenaceae</taxon>
        <taxon>Mycena</taxon>
    </lineage>
</organism>
<sequence length="215" mass="23823">MRLRLDLRRCRTRKCRSGFSESVVSSPGPFRAVIWDAQSRRPPRAGASTTHPEILKETNGHTLSYGEVWSPLIRFSRTDCACRRSLMARILRPQRDALSATPFRFSAQYLYRPVAGMEPTALAAGRGPPRCAERRPPTSSSLGTPSYHLRMWPCCCGLNARPGNARFPHARMPVLLHYIALAEAVHAAIAVPDADPTVRSALSHILSVRARALSL</sequence>
<proteinExistence type="predicted"/>
<dbReference type="Proteomes" id="UP001221757">
    <property type="component" value="Unassembled WGS sequence"/>
</dbReference>